<keyword evidence="1" id="KW-0547">Nucleotide-binding</keyword>
<protein>
    <submittedName>
        <fullName evidence="6">Sigma 54-interacting transcriptional regulator</fullName>
    </submittedName>
</protein>
<dbReference type="PANTHER" id="PTHR32071:SF57">
    <property type="entry name" value="C4-DICARBOXYLATE TRANSPORT TRANSCRIPTIONAL REGULATORY PROTEIN DCTD"/>
    <property type="match status" value="1"/>
</dbReference>
<dbReference type="Proteomes" id="UP001379533">
    <property type="component" value="Chromosome"/>
</dbReference>
<organism evidence="6 7">
    <name type="scientific">Pendulispora brunnea</name>
    <dbReference type="NCBI Taxonomy" id="2905690"/>
    <lineage>
        <taxon>Bacteria</taxon>
        <taxon>Pseudomonadati</taxon>
        <taxon>Myxococcota</taxon>
        <taxon>Myxococcia</taxon>
        <taxon>Myxococcales</taxon>
        <taxon>Sorangiineae</taxon>
        <taxon>Pendulisporaceae</taxon>
        <taxon>Pendulispora</taxon>
    </lineage>
</organism>
<dbReference type="PANTHER" id="PTHR32071">
    <property type="entry name" value="TRANSCRIPTIONAL REGULATORY PROTEIN"/>
    <property type="match status" value="1"/>
</dbReference>
<feature type="domain" description="FHA" evidence="4">
    <location>
        <begin position="51"/>
        <end position="100"/>
    </location>
</feature>
<gene>
    <name evidence="6" type="ORF">LZC95_22925</name>
</gene>
<dbReference type="SUPFAM" id="SSF49879">
    <property type="entry name" value="SMAD/FHA domain"/>
    <property type="match status" value="1"/>
</dbReference>
<dbReference type="InterPro" id="IPR003593">
    <property type="entry name" value="AAA+_ATPase"/>
</dbReference>
<dbReference type="Gene3D" id="2.60.200.20">
    <property type="match status" value="1"/>
</dbReference>
<evidence type="ECO:0000256" key="1">
    <source>
        <dbReference type="ARBA" id="ARBA00022741"/>
    </source>
</evidence>
<dbReference type="InterPro" id="IPR058031">
    <property type="entry name" value="AAA_lid_NorR"/>
</dbReference>
<dbReference type="Gene3D" id="1.10.10.60">
    <property type="entry name" value="Homeodomain-like"/>
    <property type="match status" value="1"/>
</dbReference>
<feature type="region of interest" description="Disordered" evidence="3">
    <location>
        <begin position="405"/>
        <end position="443"/>
    </location>
</feature>
<reference evidence="6 7" key="1">
    <citation type="submission" date="2021-12" db="EMBL/GenBank/DDBJ databases">
        <title>Discovery of the Pendulisporaceae a myxobacterial family with distinct sporulation behavior and unique specialized metabolism.</title>
        <authorList>
            <person name="Garcia R."/>
            <person name="Popoff A."/>
            <person name="Bader C.D."/>
            <person name="Loehr J."/>
            <person name="Walesch S."/>
            <person name="Walt C."/>
            <person name="Boldt J."/>
            <person name="Bunk B."/>
            <person name="Haeckl F.J.F.P.J."/>
            <person name="Gunesch A.P."/>
            <person name="Birkelbach J."/>
            <person name="Nuebel U."/>
            <person name="Pietschmann T."/>
            <person name="Bach T."/>
            <person name="Mueller R."/>
        </authorList>
    </citation>
    <scope>NUCLEOTIDE SEQUENCE [LARGE SCALE GENOMIC DNA]</scope>
    <source>
        <strain evidence="6 7">MSr12523</strain>
    </source>
</reference>
<dbReference type="InterPro" id="IPR025943">
    <property type="entry name" value="Sigma_54_int_dom_ATP-bd_2"/>
</dbReference>
<dbReference type="SMART" id="SM00382">
    <property type="entry name" value="AAA"/>
    <property type="match status" value="1"/>
</dbReference>
<dbReference type="Gene3D" id="1.10.8.60">
    <property type="match status" value="1"/>
</dbReference>
<dbReference type="EMBL" id="CP089982">
    <property type="protein sequence ID" value="WXA99657.1"/>
    <property type="molecule type" value="Genomic_DNA"/>
</dbReference>
<evidence type="ECO:0000256" key="3">
    <source>
        <dbReference type="SAM" id="MobiDB-lite"/>
    </source>
</evidence>
<feature type="compositionally biased region" description="Low complexity" evidence="3">
    <location>
        <begin position="408"/>
        <end position="427"/>
    </location>
</feature>
<dbReference type="SMART" id="SM00240">
    <property type="entry name" value="FHA"/>
    <property type="match status" value="1"/>
</dbReference>
<dbReference type="PROSITE" id="PS00676">
    <property type="entry name" value="SIGMA54_INTERACT_2"/>
    <property type="match status" value="1"/>
</dbReference>
<dbReference type="SUPFAM" id="SSF52540">
    <property type="entry name" value="P-loop containing nucleoside triphosphate hydrolases"/>
    <property type="match status" value="1"/>
</dbReference>
<evidence type="ECO:0000259" key="5">
    <source>
        <dbReference type="PROSITE" id="PS50045"/>
    </source>
</evidence>
<sequence length="486" mass="53237">MTGVSSSYHGEGAAERTPGENSGSTHPGLVLLYAPNYEQFHPAYVFTVPELIIGRDATNPICVPEQAVSRQHARISYVDGRWMLSDLGSRNGTMVAGRFVGEHALENLDEIRIGDAIFKFVAAGAEQYVRYRIDGAIFGEKRARQLNELVGGCQMDAIAADVERIAPTELSCLVLGETGTGKEVVARGIHRISGRRGSFQAINCAAIPHNLLESELFGYRRGAFSGADRDKPGLIKLADGGTLFLDEIGDMPLEAQAKLLRVLQMREVFPLGGTTADKVDIRVVCATHRDLYAQVRDGRFRGDLFARLNEHVVRLPPLRERKEDVMLLARSFAARYGAPRMSFTFSVLVALMHYNWPFNVRELESCIKRGVALSGPAGGSVLDAPQLPDAIAEFMKGYGVRPPPADAFGGPSSFGPSSFGPGPSLPGQPISQAQPSRRGAPSEEELRELLTRHRGNIAAVGRELGKERMQVHRWLKKYGIDLEKYR</sequence>
<evidence type="ECO:0000313" key="6">
    <source>
        <dbReference type="EMBL" id="WXA99657.1"/>
    </source>
</evidence>
<proteinExistence type="predicted"/>
<keyword evidence="2" id="KW-0067">ATP-binding</keyword>
<dbReference type="Pfam" id="PF25601">
    <property type="entry name" value="AAA_lid_14"/>
    <property type="match status" value="1"/>
</dbReference>
<evidence type="ECO:0000256" key="2">
    <source>
        <dbReference type="ARBA" id="ARBA00022840"/>
    </source>
</evidence>
<dbReference type="Gene3D" id="3.40.50.300">
    <property type="entry name" value="P-loop containing nucleotide triphosphate hydrolases"/>
    <property type="match status" value="1"/>
</dbReference>
<accession>A0ABZ2KLX4</accession>
<dbReference type="InterPro" id="IPR027417">
    <property type="entry name" value="P-loop_NTPase"/>
</dbReference>
<dbReference type="CDD" id="cd00009">
    <property type="entry name" value="AAA"/>
    <property type="match status" value="1"/>
</dbReference>
<dbReference type="Pfam" id="PF00158">
    <property type="entry name" value="Sigma54_activat"/>
    <property type="match status" value="1"/>
</dbReference>
<feature type="region of interest" description="Disordered" evidence="3">
    <location>
        <begin position="1"/>
        <end position="24"/>
    </location>
</feature>
<evidence type="ECO:0000259" key="4">
    <source>
        <dbReference type="PROSITE" id="PS50006"/>
    </source>
</evidence>
<dbReference type="InterPro" id="IPR008984">
    <property type="entry name" value="SMAD_FHA_dom_sf"/>
</dbReference>
<dbReference type="InterPro" id="IPR002078">
    <property type="entry name" value="Sigma_54_int"/>
</dbReference>
<evidence type="ECO:0000313" key="7">
    <source>
        <dbReference type="Proteomes" id="UP001379533"/>
    </source>
</evidence>
<dbReference type="PROSITE" id="PS50045">
    <property type="entry name" value="SIGMA54_INTERACT_4"/>
    <property type="match status" value="1"/>
</dbReference>
<dbReference type="RefSeq" id="WP_394850298.1">
    <property type="nucleotide sequence ID" value="NZ_CP089982.1"/>
</dbReference>
<dbReference type="PROSITE" id="PS50006">
    <property type="entry name" value="FHA_DOMAIN"/>
    <property type="match status" value="1"/>
</dbReference>
<dbReference type="CDD" id="cd00060">
    <property type="entry name" value="FHA"/>
    <property type="match status" value="1"/>
</dbReference>
<feature type="domain" description="Sigma-54 factor interaction" evidence="5">
    <location>
        <begin position="155"/>
        <end position="372"/>
    </location>
</feature>
<dbReference type="InterPro" id="IPR000253">
    <property type="entry name" value="FHA_dom"/>
</dbReference>
<name>A0ABZ2KLX4_9BACT</name>
<dbReference type="Pfam" id="PF00498">
    <property type="entry name" value="FHA"/>
    <property type="match status" value="1"/>
</dbReference>
<keyword evidence="7" id="KW-1185">Reference proteome</keyword>